<gene>
    <name evidence="1" type="ORF">SAMN05421736_12419</name>
</gene>
<organism evidence="1 2">
    <name type="scientific">Evansella caseinilytica</name>
    <dbReference type="NCBI Taxonomy" id="1503961"/>
    <lineage>
        <taxon>Bacteria</taxon>
        <taxon>Bacillati</taxon>
        <taxon>Bacillota</taxon>
        <taxon>Bacilli</taxon>
        <taxon>Bacillales</taxon>
        <taxon>Bacillaceae</taxon>
        <taxon>Evansella</taxon>
    </lineage>
</organism>
<evidence type="ECO:0000313" key="1">
    <source>
        <dbReference type="EMBL" id="SDZ64234.1"/>
    </source>
</evidence>
<dbReference type="AlphaFoldDB" id="A0A1H3UPC2"/>
<name>A0A1H3UPC2_9BACI</name>
<evidence type="ECO:0000313" key="2">
    <source>
        <dbReference type="Proteomes" id="UP000198935"/>
    </source>
</evidence>
<protein>
    <submittedName>
        <fullName evidence="1">Uncharacterized protein</fullName>
    </submittedName>
</protein>
<proteinExistence type="predicted"/>
<reference evidence="2" key="1">
    <citation type="submission" date="2016-10" db="EMBL/GenBank/DDBJ databases">
        <authorList>
            <person name="Varghese N."/>
            <person name="Submissions S."/>
        </authorList>
    </citation>
    <scope>NUCLEOTIDE SEQUENCE [LARGE SCALE GENOMIC DNA]</scope>
    <source>
        <strain evidence="2">SP</strain>
    </source>
</reference>
<dbReference type="OrthoDB" id="2453115at2"/>
<dbReference type="STRING" id="1503961.SAMN05421736_12419"/>
<keyword evidence="2" id="KW-1185">Reference proteome</keyword>
<accession>A0A1H3UPC2</accession>
<sequence length="186" mass="21859">MSTPETAAFEDEFTREFMKSTKEVEDGYYLFESKTDGYTMWFPVNATLNKGLYYRQKEYRESVGFSEKYDENNSSFSSHIRYEKRKITERIDANLSLVSSYVGYEGEYEEFNHDNKTYYYATDVDHVSDSYIVYSFFSYIKSDDSHQGISVIYDVTCKAADIGCDIDLEKEEEKALTLMKSFEFND</sequence>
<dbReference type="Proteomes" id="UP000198935">
    <property type="component" value="Unassembled WGS sequence"/>
</dbReference>
<dbReference type="EMBL" id="FNPI01000024">
    <property type="protein sequence ID" value="SDZ64234.1"/>
    <property type="molecule type" value="Genomic_DNA"/>
</dbReference>